<reference evidence="2 3" key="1">
    <citation type="journal article" date="2022" name="Int. J. Syst. Evol. Microbiol.">
        <title>Neobacillus kokaensis sp. nov., isolated from soil.</title>
        <authorList>
            <person name="Yuki K."/>
            <person name="Matsubara H."/>
            <person name="Yamaguchi S."/>
        </authorList>
    </citation>
    <scope>NUCLEOTIDE SEQUENCE [LARGE SCALE GENOMIC DNA]</scope>
    <source>
        <strain evidence="2 3">LOB 377</strain>
    </source>
</reference>
<feature type="transmembrane region" description="Helical" evidence="1">
    <location>
        <begin position="57"/>
        <end position="78"/>
    </location>
</feature>
<feature type="transmembrane region" description="Helical" evidence="1">
    <location>
        <begin position="118"/>
        <end position="144"/>
    </location>
</feature>
<accession>A0ABQ3N8I7</accession>
<feature type="transmembrane region" description="Helical" evidence="1">
    <location>
        <begin position="6"/>
        <end position="27"/>
    </location>
</feature>
<name>A0ABQ3N8I7_9BACI</name>
<protein>
    <recommendedName>
        <fullName evidence="4">DUF340 domain-containing protein</fullName>
    </recommendedName>
</protein>
<evidence type="ECO:0008006" key="4">
    <source>
        <dbReference type="Google" id="ProtNLM"/>
    </source>
</evidence>
<evidence type="ECO:0000256" key="1">
    <source>
        <dbReference type="SAM" id="Phobius"/>
    </source>
</evidence>
<feature type="transmembrane region" description="Helical" evidence="1">
    <location>
        <begin position="90"/>
        <end position="112"/>
    </location>
</feature>
<evidence type="ECO:0000313" key="3">
    <source>
        <dbReference type="Proteomes" id="UP000637074"/>
    </source>
</evidence>
<keyword evidence="1" id="KW-0812">Transmembrane</keyword>
<dbReference type="Proteomes" id="UP000637074">
    <property type="component" value="Unassembled WGS sequence"/>
</dbReference>
<proteinExistence type="predicted"/>
<keyword evidence="1" id="KW-0472">Membrane</keyword>
<dbReference type="EMBL" id="BNDS01000019">
    <property type="protein sequence ID" value="GHI00201.1"/>
    <property type="molecule type" value="Genomic_DNA"/>
</dbReference>
<dbReference type="RefSeq" id="WP_191275448.1">
    <property type="nucleotide sequence ID" value="NZ_BNDS01000019.1"/>
</dbReference>
<gene>
    <name evidence="2" type="ORF">AM1BK_37430</name>
</gene>
<organism evidence="2 3">
    <name type="scientific">Neobacillus kokaensis</name>
    <dbReference type="NCBI Taxonomy" id="2759023"/>
    <lineage>
        <taxon>Bacteria</taxon>
        <taxon>Bacillati</taxon>
        <taxon>Bacillota</taxon>
        <taxon>Bacilli</taxon>
        <taxon>Bacillales</taxon>
        <taxon>Bacillaceae</taxon>
        <taxon>Neobacillus</taxon>
    </lineage>
</organism>
<keyword evidence="1" id="KW-1133">Transmembrane helix</keyword>
<keyword evidence="3" id="KW-1185">Reference proteome</keyword>
<feature type="transmembrane region" description="Helical" evidence="1">
    <location>
        <begin position="34"/>
        <end position="51"/>
    </location>
</feature>
<sequence>MLRTIQEWIMVFIIVGLITLVGNWIGYSVMPVKAIPGIIVLILISLAGLVLDKVLPFKVPAIAYISIIAIIVSMPGVPGSEQVVKWTTDVNLLAITTPILAYAGIAIGRSWADFAKLGWRSIIVGMLVLFGTYLGSAVIAEFILRIQGII</sequence>
<comment type="caution">
    <text evidence="2">The sequence shown here is derived from an EMBL/GenBank/DDBJ whole genome shotgun (WGS) entry which is preliminary data.</text>
</comment>
<evidence type="ECO:0000313" key="2">
    <source>
        <dbReference type="EMBL" id="GHI00201.1"/>
    </source>
</evidence>